<accession>A0AA37UT29</accession>
<dbReference type="EMBL" id="BSUL01000001">
    <property type="protein sequence ID" value="GMA29736.1"/>
    <property type="molecule type" value="Genomic_DNA"/>
</dbReference>
<dbReference type="RefSeq" id="WP_284234098.1">
    <property type="nucleotide sequence ID" value="NZ_BSUL01000001.1"/>
</dbReference>
<protein>
    <submittedName>
        <fullName evidence="1">Uncharacterized protein</fullName>
    </submittedName>
</protein>
<organism evidence="1 2">
    <name type="scientific">Arenivirga flava</name>
    <dbReference type="NCBI Taxonomy" id="1930060"/>
    <lineage>
        <taxon>Bacteria</taxon>
        <taxon>Bacillati</taxon>
        <taxon>Actinomycetota</taxon>
        <taxon>Actinomycetes</taxon>
        <taxon>Micrococcales</taxon>
        <taxon>Microbacteriaceae</taxon>
        <taxon>Arenivirga</taxon>
    </lineage>
</organism>
<gene>
    <name evidence="1" type="ORF">GCM10025874_29890</name>
</gene>
<dbReference type="AlphaFoldDB" id="A0AA37UT29"/>
<comment type="caution">
    <text evidence="1">The sequence shown here is derived from an EMBL/GenBank/DDBJ whole genome shotgun (WGS) entry which is preliminary data.</text>
</comment>
<sequence length="165" mass="17140">MRGVTTAWSADGPDGRRATGRALLAGLGAEDVTALRPSCGGAHGRVSTASGHASVAHADGVTVVAFSPDRPVGVDLERADARTPGATVRRRTRIEAVRKADGCRPGIAAERIRFTGDGRAVLDGVVYDLEPIPVDGFIATLARARAVPATTAVGPRILPHPRRPR</sequence>
<dbReference type="Proteomes" id="UP001157160">
    <property type="component" value="Unassembled WGS sequence"/>
</dbReference>
<reference evidence="1 2" key="1">
    <citation type="journal article" date="2014" name="Int. J. Syst. Evol. Microbiol.">
        <title>Complete genome sequence of Corynebacterium casei LMG S-19264T (=DSM 44701T), isolated from a smear-ripened cheese.</title>
        <authorList>
            <consortium name="US DOE Joint Genome Institute (JGI-PGF)"/>
            <person name="Walter F."/>
            <person name="Albersmeier A."/>
            <person name="Kalinowski J."/>
            <person name="Ruckert C."/>
        </authorList>
    </citation>
    <scope>NUCLEOTIDE SEQUENCE [LARGE SCALE GENOMIC DNA]</scope>
    <source>
        <strain evidence="1 2">NBRC 112289</strain>
    </source>
</reference>
<keyword evidence="2" id="KW-1185">Reference proteome</keyword>
<evidence type="ECO:0000313" key="2">
    <source>
        <dbReference type="Proteomes" id="UP001157160"/>
    </source>
</evidence>
<evidence type="ECO:0000313" key="1">
    <source>
        <dbReference type="EMBL" id="GMA29736.1"/>
    </source>
</evidence>
<proteinExistence type="predicted"/>
<name>A0AA37UT29_9MICO</name>